<evidence type="ECO:0000256" key="6">
    <source>
        <dbReference type="SAM" id="Phobius"/>
    </source>
</evidence>
<feature type="transmembrane region" description="Helical" evidence="6">
    <location>
        <begin position="292"/>
        <end position="310"/>
    </location>
</feature>
<evidence type="ECO:0000313" key="8">
    <source>
        <dbReference type="Proteomes" id="UP001596472"/>
    </source>
</evidence>
<evidence type="ECO:0000256" key="4">
    <source>
        <dbReference type="ARBA" id="ARBA00022989"/>
    </source>
</evidence>
<feature type="transmembrane region" description="Helical" evidence="6">
    <location>
        <begin position="260"/>
        <end position="280"/>
    </location>
</feature>
<evidence type="ECO:0000313" key="7">
    <source>
        <dbReference type="EMBL" id="MFC7338460.1"/>
    </source>
</evidence>
<reference evidence="8" key="1">
    <citation type="journal article" date="2019" name="Int. J. Syst. Evol. Microbiol.">
        <title>The Global Catalogue of Microorganisms (GCM) 10K type strain sequencing project: providing services to taxonomists for standard genome sequencing and annotation.</title>
        <authorList>
            <consortium name="The Broad Institute Genomics Platform"/>
            <consortium name="The Broad Institute Genome Sequencing Center for Infectious Disease"/>
            <person name="Wu L."/>
            <person name="Ma J."/>
        </authorList>
    </citation>
    <scope>NUCLEOTIDE SEQUENCE [LARGE SCALE GENOMIC DNA]</scope>
    <source>
        <strain evidence="8">CGMCC 4.1467</strain>
    </source>
</reference>
<dbReference type="Gene3D" id="1.10.357.140">
    <property type="entry name" value="UbiA prenyltransferase"/>
    <property type="match status" value="1"/>
</dbReference>
<dbReference type="RefSeq" id="WP_379713811.1">
    <property type="nucleotide sequence ID" value="NZ_JBHTBS010000008.1"/>
</dbReference>
<evidence type="ECO:0000256" key="3">
    <source>
        <dbReference type="ARBA" id="ARBA00022692"/>
    </source>
</evidence>
<gene>
    <name evidence="7" type="ORF">ACFQY0_14795</name>
</gene>
<feature type="transmembrane region" description="Helical" evidence="6">
    <location>
        <begin position="107"/>
        <end position="128"/>
    </location>
</feature>
<proteinExistence type="predicted"/>
<sequence length="317" mass="35008">MTHLRALLASLRIANAPSVVSNVWIGYMLGWFYWGENADPFSDLSKLIFIGLSLYFAGNLANDWFDQKWDRQHRPERALPAGLFSPFVYLVGALFLAINGILSASSISYPVFYAALAILASIILYTWLHKRTRWAVIPMGLCRAGLYAMGFAASKPQFHDYGFQGPVSWLAYGFIFTHALGLLIYIAGLSLAARYESTEHPPHGMVLLSRAMLFLPLAAMSSWWMIYYPLASIIGLIPFAIWLSLCLTKFRKPVPRFVSALLAGIPLIDFIAAVPLANSLGASDLSLQQQPLLLATLVVPLVAFALGRLLQRVAPAT</sequence>
<dbReference type="Proteomes" id="UP001596472">
    <property type="component" value="Unassembled WGS sequence"/>
</dbReference>
<organism evidence="7 8">
    <name type="scientific">Haloferula chungangensis</name>
    <dbReference type="NCBI Taxonomy" id="1048331"/>
    <lineage>
        <taxon>Bacteria</taxon>
        <taxon>Pseudomonadati</taxon>
        <taxon>Verrucomicrobiota</taxon>
        <taxon>Verrucomicrobiia</taxon>
        <taxon>Verrucomicrobiales</taxon>
        <taxon>Verrucomicrobiaceae</taxon>
        <taxon>Haloferula</taxon>
    </lineage>
</organism>
<name>A0ABW2LBB5_9BACT</name>
<keyword evidence="2" id="KW-1003">Cell membrane</keyword>
<feature type="transmembrane region" description="Helical" evidence="6">
    <location>
        <begin position="205"/>
        <end position="224"/>
    </location>
</feature>
<evidence type="ECO:0000256" key="2">
    <source>
        <dbReference type="ARBA" id="ARBA00022475"/>
    </source>
</evidence>
<comment type="subcellular location">
    <subcellularLocation>
        <location evidence="1">Membrane</location>
        <topology evidence="1">Multi-pass membrane protein</topology>
    </subcellularLocation>
</comment>
<feature type="transmembrane region" description="Helical" evidence="6">
    <location>
        <begin position="12"/>
        <end position="34"/>
    </location>
</feature>
<keyword evidence="4 6" id="KW-1133">Transmembrane helix</keyword>
<feature type="transmembrane region" description="Helical" evidence="6">
    <location>
        <begin position="46"/>
        <end position="65"/>
    </location>
</feature>
<evidence type="ECO:0000256" key="5">
    <source>
        <dbReference type="ARBA" id="ARBA00023136"/>
    </source>
</evidence>
<feature type="transmembrane region" description="Helical" evidence="6">
    <location>
        <begin position="77"/>
        <end position="101"/>
    </location>
</feature>
<feature type="transmembrane region" description="Helical" evidence="6">
    <location>
        <begin position="169"/>
        <end position="193"/>
    </location>
</feature>
<dbReference type="EMBL" id="JBHTBS010000008">
    <property type="protein sequence ID" value="MFC7338460.1"/>
    <property type="molecule type" value="Genomic_DNA"/>
</dbReference>
<dbReference type="InterPro" id="IPR000537">
    <property type="entry name" value="UbiA_prenyltransferase"/>
</dbReference>
<dbReference type="InterPro" id="IPR044878">
    <property type="entry name" value="UbiA_sf"/>
</dbReference>
<evidence type="ECO:0000256" key="1">
    <source>
        <dbReference type="ARBA" id="ARBA00004141"/>
    </source>
</evidence>
<feature type="transmembrane region" description="Helical" evidence="6">
    <location>
        <begin position="230"/>
        <end position="248"/>
    </location>
</feature>
<keyword evidence="3 6" id="KW-0812">Transmembrane</keyword>
<keyword evidence="8" id="KW-1185">Reference proteome</keyword>
<protein>
    <submittedName>
        <fullName evidence="7">UbiA family prenyltransferase</fullName>
    </submittedName>
</protein>
<keyword evidence="5 6" id="KW-0472">Membrane</keyword>
<accession>A0ABW2LBB5</accession>
<comment type="caution">
    <text evidence="7">The sequence shown here is derived from an EMBL/GenBank/DDBJ whole genome shotgun (WGS) entry which is preliminary data.</text>
</comment>
<dbReference type="Pfam" id="PF01040">
    <property type="entry name" value="UbiA"/>
    <property type="match status" value="1"/>
</dbReference>
<feature type="transmembrane region" description="Helical" evidence="6">
    <location>
        <begin position="135"/>
        <end position="154"/>
    </location>
</feature>